<dbReference type="AlphaFoldDB" id="A0A182RCR9"/>
<feature type="region of interest" description="Disordered" evidence="2">
    <location>
        <begin position="84"/>
        <end position="236"/>
    </location>
</feature>
<feature type="coiled-coil region" evidence="1">
    <location>
        <begin position="320"/>
        <end position="354"/>
    </location>
</feature>
<evidence type="ECO:0000259" key="3">
    <source>
        <dbReference type="Pfam" id="PF16043"/>
    </source>
</evidence>
<evidence type="ECO:0000256" key="1">
    <source>
        <dbReference type="SAM" id="Coils"/>
    </source>
</evidence>
<evidence type="ECO:0000313" key="4">
    <source>
        <dbReference type="EnsemblMetazoa" id="AFUN003988-PA"/>
    </source>
</evidence>
<evidence type="ECO:0000256" key="2">
    <source>
        <dbReference type="SAM" id="MobiDB-lite"/>
    </source>
</evidence>
<name>A0A182RCR9_ANOFN</name>
<sequence length="557" mass="61277">MVSSSESNGVLGEALNQLLGETFGTSGSGRINIKALHQLLSSLIDLHIRYEEEKQQQKNILNSVPLQTTSTASEAVACVNKLPDGDKITQLPTEEESSKSVDKIAEDSSNANDKQPSSSVPNLSGSPKNEKGNTSTSIQAAEENGNDKTLIINASSLEQESPETIQSSTLQRSSDFLTKSTSSSEKSNDLLNQTRSSASRTPSSGGKSSPASVGKKLTKGLEVEKEPAKDSTTQTSNEFEAILEGCRNHLEAVKEEVLSLKARCQSQHDDMLKLAGGLDSVVYRIETQQPKVEKLETDTHCLGMLVSDYEVNFQRIEKHLERHDVKVQEFERTFQRIDKERDALRADIRSINEQANYLATVKADKVDVQTELNRRALVTDMQQRVPYPVFNDTARDVTRSVTQLREELHDVDQHLKTIQYELVKGLGAKASAQDVTLIRKQLTVALSRWQKVEKDQQARTVIMGDSSSAAVTANCETGTSSDVNKCLTCGIQTTLEGNHTVVPTKFIPVNRIKHGARNAGGIHTKCIPPEKVFRTGSLGVVKKTMPDQKSADHHWKM</sequence>
<feature type="compositionally biased region" description="Polar residues" evidence="2">
    <location>
        <begin position="107"/>
        <end position="139"/>
    </location>
</feature>
<feature type="compositionally biased region" description="Low complexity" evidence="2">
    <location>
        <begin position="173"/>
        <end position="184"/>
    </location>
</feature>
<keyword evidence="1" id="KW-0175">Coiled coil</keyword>
<feature type="compositionally biased region" description="Polar residues" evidence="2">
    <location>
        <begin position="189"/>
        <end position="211"/>
    </location>
</feature>
<feature type="compositionally biased region" description="Basic and acidic residues" evidence="2">
    <location>
        <begin position="96"/>
        <end position="106"/>
    </location>
</feature>
<feature type="domain" description="DUF4795" evidence="3">
    <location>
        <begin position="312"/>
        <end position="469"/>
    </location>
</feature>
<organism evidence="4">
    <name type="scientific">Anopheles funestus</name>
    <name type="common">African malaria mosquito</name>
    <dbReference type="NCBI Taxonomy" id="62324"/>
    <lineage>
        <taxon>Eukaryota</taxon>
        <taxon>Metazoa</taxon>
        <taxon>Ecdysozoa</taxon>
        <taxon>Arthropoda</taxon>
        <taxon>Hexapoda</taxon>
        <taxon>Insecta</taxon>
        <taxon>Pterygota</taxon>
        <taxon>Neoptera</taxon>
        <taxon>Endopterygota</taxon>
        <taxon>Diptera</taxon>
        <taxon>Nematocera</taxon>
        <taxon>Culicoidea</taxon>
        <taxon>Culicidae</taxon>
        <taxon>Anophelinae</taxon>
        <taxon>Anopheles</taxon>
    </lineage>
</organism>
<accession>A0A182RCR9</accession>
<proteinExistence type="predicted"/>
<dbReference type="Pfam" id="PF16043">
    <property type="entry name" value="DUF4795"/>
    <property type="match status" value="1"/>
</dbReference>
<dbReference type="EnsemblMetazoa" id="AFUN003988-RA">
    <property type="protein sequence ID" value="AFUN003988-PA"/>
    <property type="gene ID" value="AFUN003988"/>
</dbReference>
<feature type="compositionally biased region" description="Polar residues" evidence="2">
    <location>
        <begin position="152"/>
        <end position="172"/>
    </location>
</feature>
<dbReference type="InterPro" id="IPR032013">
    <property type="entry name" value="DUF4795"/>
</dbReference>
<reference evidence="4" key="1">
    <citation type="submission" date="2020-05" db="UniProtKB">
        <authorList>
            <consortium name="EnsemblMetazoa"/>
        </authorList>
    </citation>
    <scope>IDENTIFICATION</scope>
    <source>
        <strain evidence="4">FUMOZ</strain>
    </source>
</reference>
<feature type="compositionally biased region" description="Basic and acidic residues" evidence="2">
    <location>
        <begin position="219"/>
        <end position="229"/>
    </location>
</feature>
<dbReference type="VEuPathDB" id="VectorBase:AFUN003988"/>
<protein>
    <recommendedName>
        <fullName evidence="3">DUF4795 domain-containing protein</fullName>
    </recommendedName>
</protein>